<feature type="transmembrane region" description="Helical" evidence="5">
    <location>
        <begin position="12"/>
        <end position="37"/>
    </location>
</feature>
<feature type="transmembrane region" description="Helical" evidence="5">
    <location>
        <begin position="128"/>
        <end position="151"/>
    </location>
</feature>
<reference evidence="7 8" key="2">
    <citation type="journal article" date="2019" name="G3 (Bethesda)">
        <title>Hybrid Assembly of the Genome of the Entomopathogenic Nematode Steinernema carpocapsae Identifies the X-Chromosome.</title>
        <authorList>
            <person name="Serra L."/>
            <person name="Macchietto M."/>
            <person name="Macias-Munoz A."/>
            <person name="McGill C.J."/>
            <person name="Rodriguez I.M."/>
            <person name="Rodriguez B."/>
            <person name="Murad R."/>
            <person name="Mortazavi A."/>
        </authorList>
    </citation>
    <scope>NUCLEOTIDE SEQUENCE [LARGE SCALE GENOMIC DNA]</scope>
    <source>
        <strain evidence="7 8">ALL</strain>
    </source>
</reference>
<protein>
    <recommendedName>
        <fullName evidence="6">G-protein coupled receptors family 1 profile domain-containing protein</fullName>
    </recommendedName>
</protein>
<keyword evidence="2 5" id="KW-0812">Transmembrane</keyword>
<accession>A0A4U5MDK0</accession>
<comment type="subcellular location">
    <subcellularLocation>
        <location evidence="1">Membrane</location>
    </subcellularLocation>
</comment>
<feature type="transmembrane region" description="Helical" evidence="5">
    <location>
        <begin position="89"/>
        <end position="108"/>
    </location>
</feature>
<dbReference type="InterPro" id="IPR017452">
    <property type="entry name" value="GPCR_Rhodpsn_7TM"/>
</dbReference>
<proteinExistence type="predicted"/>
<evidence type="ECO:0000256" key="5">
    <source>
        <dbReference type="SAM" id="Phobius"/>
    </source>
</evidence>
<evidence type="ECO:0000313" key="8">
    <source>
        <dbReference type="Proteomes" id="UP000298663"/>
    </source>
</evidence>
<dbReference type="AlphaFoldDB" id="A0A4U5MDK0"/>
<feature type="domain" description="G-protein coupled receptors family 1 profile" evidence="6">
    <location>
        <begin position="31"/>
        <end position="278"/>
    </location>
</feature>
<organism evidence="7 8">
    <name type="scientific">Steinernema carpocapsae</name>
    <name type="common">Entomopathogenic nematode</name>
    <dbReference type="NCBI Taxonomy" id="34508"/>
    <lineage>
        <taxon>Eukaryota</taxon>
        <taxon>Metazoa</taxon>
        <taxon>Ecdysozoa</taxon>
        <taxon>Nematoda</taxon>
        <taxon>Chromadorea</taxon>
        <taxon>Rhabditida</taxon>
        <taxon>Tylenchina</taxon>
        <taxon>Panagrolaimomorpha</taxon>
        <taxon>Strongyloidoidea</taxon>
        <taxon>Steinernematidae</taxon>
        <taxon>Steinernema</taxon>
    </lineage>
</organism>
<evidence type="ECO:0000256" key="4">
    <source>
        <dbReference type="ARBA" id="ARBA00023136"/>
    </source>
</evidence>
<dbReference type="Gene3D" id="1.20.1070.10">
    <property type="entry name" value="Rhodopsin 7-helix transmembrane proteins"/>
    <property type="match status" value="1"/>
</dbReference>
<dbReference type="InterPro" id="IPR019424">
    <property type="entry name" value="7TM_GPCR_Srsx"/>
</dbReference>
<dbReference type="PROSITE" id="PS50262">
    <property type="entry name" value="G_PROTEIN_RECEP_F1_2"/>
    <property type="match status" value="1"/>
</dbReference>
<dbReference type="SUPFAM" id="SSF81321">
    <property type="entry name" value="Family A G protein-coupled receptor-like"/>
    <property type="match status" value="1"/>
</dbReference>
<dbReference type="GO" id="GO:0016020">
    <property type="term" value="C:membrane"/>
    <property type="evidence" value="ECO:0007669"/>
    <property type="project" value="UniProtKB-SubCell"/>
</dbReference>
<dbReference type="SMART" id="SM01381">
    <property type="entry name" value="7TM_GPCR_Srsx"/>
    <property type="match status" value="1"/>
</dbReference>
<dbReference type="InterPro" id="IPR000276">
    <property type="entry name" value="GPCR_Rhodpsn"/>
</dbReference>
<sequence length="323" mass="37080">MWDNTFEPQDMSLLVATSILMFVIGAFGIFGNVNLALATLVFAHQRTKCSMLIGILSLIDLICVVFELQNAFRILAQFESFRVACFWVFSPYLFFINVQSTVILALALDRLLAMYIPVLYRRISTRTYVLLVLTPCFLCAAAIFVPAVVYLEDERIAACNPPLTYPPLISQIWNRWIIVSDVSTIVIYLATMILLMIKKRHFSKLNRACTEYHFFVQQQHIMRTISVIVIAFACSSFFCHCSVLFVTFLGLSESVVQIFQTIAVIPAIMCYCQNYYIYLWRSAEYRASFKNQFLSIIKCNWQLCVPQHSTVLSVYSSTNHYGH</sequence>
<dbReference type="Proteomes" id="UP000298663">
    <property type="component" value="Unassembled WGS sequence"/>
</dbReference>
<name>A0A4U5MDK0_STECR</name>
<evidence type="ECO:0000256" key="3">
    <source>
        <dbReference type="ARBA" id="ARBA00022989"/>
    </source>
</evidence>
<reference evidence="7 8" key="1">
    <citation type="journal article" date="2015" name="Genome Biol.">
        <title>Comparative genomics of Steinernema reveals deeply conserved gene regulatory networks.</title>
        <authorList>
            <person name="Dillman A.R."/>
            <person name="Macchietto M."/>
            <person name="Porter C.F."/>
            <person name="Rogers A."/>
            <person name="Williams B."/>
            <person name="Antoshechkin I."/>
            <person name="Lee M.M."/>
            <person name="Goodwin Z."/>
            <person name="Lu X."/>
            <person name="Lewis E.E."/>
            <person name="Goodrich-Blair H."/>
            <person name="Stock S.P."/>
            <person name="Adams B.J."/>
            <person name="Sternberg P.W."/>
            <person name="Mortazavi A."/>
        </authorList>
    </citation>
    <scope>NUCLEOTIDE SEQUENCE [LARGE SCALE GENOMIC DNA]</scope>
    <source>
        <strain evidence="7 8">ALL</strain>
    </source>
</reference>
<dbReference type="PANTHER" id="PTHR23360:SF37">
    <property type="entry name" value="G-PROTEIN COUPLED RECEPTORS FAMILY 1 PROFILE DOMAIN-CONTAINING PROTEIN"/>
    <property type="match status" value="1"/>
</dbReference>
<feature type="transmembrane region" description="Helical" evidence="5">
    <location>
        <begin position="227"/>
        <end position="251"/>
    </location>
</feature>
<keyword evidence="3 5" id="KW-1133">Transmembrane helix</keyword>
<dbReference type="Pfam" id="PF10320">
    <property type="entry name" value="7TM_GPCR_Srsx"/>
    <property type="match status" value="1"/>
</dbReference>
<keyword evidence="4 5" id="KW-0472">Membrane</keyword>
<comment type="caution">
    <text evidence="7">The sequence shown here is derived from an EMBL/GenBank/DDBJ whole genome shotgun (WGS) entry which is preliminary data.</text>
</comment>
<dbReference type="EMBL" id="AZBU02000008">
    <property type="protein sequence ID" value="TKR67142.1"/>
    <property type="molecule type" value="Genomic_DNA"/>
</dbReference>
<keyword evidence="8" id="KW-1185">Reference proteome</keyword>
<evidence type="ECO:0000313" key="7">
    <source>
        <dbReference type="EMBL" id="TKR67142.1"/>
    </source>
</evidence>
<dbReference type="InterPro" id="IPR047130">
    <property type="entry name" value="7TM_GPCR_Srsx_nematod"/>
</dbReference>
<feature type="transmembrane region" description="Helical" evidence="5">
    <location>
        <begin position="176"/>
        <end position="197"/>
    </location>
</feature>
<dbReference type="GO" id="GO:0004930">
    <property type="term" value="F:G protein-coupled receptor activity"/>
    <property type="evidence" value="ECO:0007669"/>
    <property type="project" value="InterPro"/>
</dbReference>
<evidence type="ECO:0000256" key="2">
    <source>
        <dbReference type="ARBA" id="ARBA00022692"/>
    </source>
</evidence>
<evidence type="ECO:0000259" key="6">
    <source>
        <dbReference type="PROSITE" id="PS50262"/>
    </source>
</evidence>
<feature type="transmembrane region" description="Helical" evidence="5">
    <location>
        <begin position="257"/>
        <end position="280"/>
    </location>
</feature>
<gene>
    <name evidence="7" type="ORF">L596_023340</name>
</gene>
<dbReference type="PANTHER" id="PTHR23360">
    <property type="entry name" value="G-PROTEIN COUPLED RECEPTORS FAMILY 1 PROFILE DOMAIN-CONTAINING PROTEIN-RELATED"/>
    <property type="match status" value="1"/>
</dbReference>
<feature type="transmembrane region" description="Helical" evidence="5">
    <location>
        <begin position="49"/>
        <end position="69"/>
    </location>
</feature>
<dbReference type="OrthoDB" id="5873055at2759"/>
<evidence type="ECO:0000256" key="1">
    <source>
        <dbReference type="ARBA" id="ARBA00004370"/>
    </source>
</evidence>